<dbReference type="NCBIfam" id="NF033563">
    <property type="entry name" value="transpos_IS30"/>
    <property type="match status" value="1"/>
</dbReference>
<protein>
    <submittedName>
        <fullName evidence="2">IS30 family transposase</fullName>
    </submittedName>
</protein>
<dbReference type="InterPro" id="IPR053392">
    <property type="entry name" value="Transposase_IS30-like"/>
</dbReference>
<evidence type="ECO:0000313" key="2">
    <source>
        <dbReference type="EMBL" id="MCQ4813399.1"/>
    </source>
</evidence>
<dbReference type="PANTHER" id="PTHR10948">
    <property type="entry name" value="TRANSPOSASE"/>
    <property type="match status" value="1"/>
</dbReference>
<name>A0AAW5K0Y3_9BACT</name>
<dbReference type="Gene3D" id="3.30.420.10">
    <property type="entry name" value="Ribonuclease H-like superfamily/Ribonuclease H"/>
    <property type="match status" value="1"/>
</dbReference>
<dbReference type="InterPro" id="IPR036397">
    <property type="entry name" value="RNaseH_sf"/>
</dbReference>
<dbReference type="InterPro" id="IPR001584">
    <property type="entry name" value="Integrase_cat-core"/>
</dbReference>
<dbReference type="SUPFAM" id="SSF53098">
    <property type="entry name" value="Ribonuclease H-like"/>
    <property type="match status" value="1"/>
</dbReference>
<sequence>MQCTLEKADYEPLSAEKKAAAVLSESRRGITASDEELKRLNDIISPRIKKGQSVYHIWSSEKDSLMCSEKTIYNHIDQKRFDAINLELPRKVRRRLSRLSKQNFKVDTKCREGRGDSDFIAFITAHPDTPIVEIDSVDGRVGGKVMLTVHFLDAQLMLIFLRDANTAKSVSDIFNALYHNLGRELYVGLFPVILTDNGSEFTDPAALELGGGEDSPCHVFYCDPASPNQKGSIENNHEQIRKVLPKGTSFDDLDQADMQLLSNNINSLLRRKLNGRSSYEVFSFLHGEETLRLRGVSPVSPEDVLLTPALLRNRQR</sequence>
<keyword evidence="3" id="KW-1185">Reference proteome</keyword>
<feature type="domain" description="Integrase catalytic" evidence="1">
    <location>
        <begin position="123"/>
        <end position="286"/>
    </location>
</feature>
<accession>A0AAW5K0Y3</accession>
<dbReference type="PROSITE" id="PS50994">
    <property type="entry name" value="INTEGRASE"/>
    <property type="match status" value="1"/>
</dbReference>
<dbReference type="GO" id="GO:0005829">
    <property type="term" value="C:cytosol"/>
    <property type="evidence" value="ECO:0007669"/>
    <property type="project" value="TreeGrafter"/>
</dbReference>
<comment type="caution">
    <text evidence="2">The sequence shown here is derived from an EMBL/GenBank/DDBJ whole genome shotgun (WGS) entry which is preliminary data.</text>
</comment>
<dbReference type="EMBL" id="JANFYT010000005">
    <property type="protein sequence ID" value="MCQ4813399.1"/>
    <property type="molecule type" value="Genomic_DNA"/>
</dbReference>
<evidence type="ECO:0000259" key="1">
    <source>
        <dbReference type="PROSITE" id="PS50994"/>
    </source>
</evidence>
<evidence type="ECO:0000313" key="3">
    <source>
        <dbReference type="Proteomes" id="UP001205919"/>
    </source>
</evidence>
<gene>
    <name evidence="2" type="ORF">NE630_03050</name>
</gene>
<dbReference type="PANTHER" id="PTHR10948:SF23">
    <property type="entry name" value="TRANSPOSASE INSI FOR INSERTION SEQUENCE ELEMENT IS30A-RELATED"/>
    <property type="match status" value="1"/>
</dbReference>
<dbReference type="InterPro" id="IPR051917">
    <property type="entry name" value="Transposase-Integrase"/>
</dbReference>
<organism evidence="2 3">
    <name type="scientific">Cloacibacillus evryensis</name>
    <dbReference type="NCBI Taxonomy" id="508460"/>
    <lineage>
        <taxon>Bacteria</taxon>
        <taxon>Thermotogati</taxon>
        <taxon>Synergistota</taxon>
        <taxon>Synergistia</taxon>
        <taxon>Synergistales</taxon>
        <taxon>Synergistaceae</taxon>
        <taxon>Cloacibacillus</taxon>
    </lineage>
</organism>
<proteinExistence type="predicted"/>
<dbReference type="AlphaFoldDB" id="A0AAW5K0Y3"/>
<reference evidence="2 3" key="1">
    <citation type="submission" date="2022-06" db="EMBL/GenBank/DDBJ databases">
        <title>Isolation of gut microbiota from human fecal samples.</title>
        <authorList>
            <person name="Pamer E.G."/>
            <person name="Barat B."/>
            <person name="Waligurski E."/>
            <person name="Medina S."/>
            <person name="Paddock L."/>
            <person name="Mostad J."/>
        </authorList>
    </citation>
    <scope>NUCLEOTIDE SEQUENCE [LARGE SCALE GENOMIC DNA]</scope>
    <source>
        <strain evidence="2 3">DFI.9.90</strain>
    </source>
</reference>
<dbReference type="GO" id="GO:0003676">
    <property type="term" value="F:nucleic acid binding"/>
    <property type="evidence" value="ECO:0007669"/>
    <property type="project" value="InterPro"/>
</dbReference>
<dbReference type="Proteomes" id="UP001205919">
    <property type="component" value="Unassembled WGS sequence"/>
</dbReference>
<dbReference type="InterPro" id="IPR012337">
    <property type="entry name" value="RNaseH-like_sf"/>
</dbReference>
<dbReference type="GO" id="GO:0015074">
    <property type="term" value="P:DNA integration"/>
    <property type="evidence" value="ECO:0007669"/>
    <property type="project" value="InterPro"/>
</dbReference>
<dbReference type="GO" id="GO:0032196">
    <property type="term" value="P:transposition"/>
    <property type="evidence" value="ECO:0007669"/>
    <property type="project" value="TreeGrafter"/>
</dbReference>
<dbReference type="GO" id="GO:0004803">
    <property type="term" value="F:transposase activity"/>
    <property type="evidence" value="ECO:0007669"/>
    <property type="project" value="TreeGrafter"/>
</dbReference>